<protein>
    <recommendedName>
        <fullName evidence="1">Inner membrane protein YgaP-like transmembrane domain-containing protein</fullName>
    </recommendedName>
</protein>
<feature type="domain" description="Inner membrane protein YgaP-like transmembrane" evidence="1">
    <location>
        <begin position="8"/>
        <end position="39"/>
    </location>
</feature>
<name>A0A0A0BFZ0_9GAMM</name>
<dbReference type="InterPro" id="IPR021309">
    <property type="entry name" value="YgaP-like_TM"/>
</dbReference>
<proteinExistence type="predicted"/>
<evidence type="ECO:0000259" key="1">
    <source>
        <dbReference type="Pfam" id="PF11127"/>
    </source>
</evidence>
<organism evidence="2 3">
    <name type="scientific">Methylophaga thiooxydans</name>
    <dbReference type="NCBI Taxonomy" id="392484"/>
    <lineage>
        <taxon>Bacteria</taxon>
        <taxon>Pseudomonadati</taxon>
        <taxon>Pseudomonadota</taxon>
        <taxon>Gammaproteobacteria</taxon>
        <taxon>Thiotrichales</taxon>
        <taxon>Piscirickettsiaceae</taxon>
        <taxon>Methylophaga</taxon>
    </lineage>
</organism>
<accession>A0A0A0BFZ0</accession>
<sequence>MMVALYYQSWWFLLGAALLLNGLTGRCGGYALFGFSTADKTCDLPAQQPPGK</sequence>
<dbReference type="STRING" id="392484.LP43_1343"/>
<comment type="caution">
    <text evidence="2">The sequence shown here is derived from an EMBL/GenBank/DDBJ whole genome shotgun (WGS) entry which is preliminary data.</text>
</comment>
<dbReference type="Pfam" id="PF11127">
    <property type="entry name" value="YgaP-like_TM"/>
    <property type="match status" value="1"/>
</dbReference>
<dbReference type="AlphaFoldDB" id="A0A0A0BFZ0"/>
<gene>
    <name evidence="2" type="ORF">LP43_1343</name>
</gene>
<dbReference type="Proteomes" id="UP000029999">
    <property type="component" value="Unassembled WGS sequence"/>
</dbReference>
<evidence type="ECO:0000313" key="2">
    <source>
        <dbReference type="EMBL" id="KGM06851.1"/>
    </source>
</evidence>
<evidence type="ECO:0000313" key="3">
    <source>
        <dbReference type="Proteomes" id="UP000029999"/>
    </source>
</evidence>
<reference evidence="2 3" key="1">
    <citation type="submission" date="2014-09" db="EMBL/GenBank/DDBJ databases">
        <authorList>
            <person name="Grob C."/>
            <person name="Taubert M."/>
            <person name="Howat A.M."/>
            <person name="Burns O.J."/>
            <person name="Dixon J.L."/>
            <person name="Chen Y."/>
            <person name="Murrell J.C."/>
        </authorList>
    </citation>
    <scope>NUCLEOTIDE SEQUENCE [LARGE SCALE GENOMIC DNA]</scope>
    <source>
        <strain evidence="2">L4</strain>
    </source>
</reference>
<dbReference type="EMBL" id="JRQD01000003">
    <property type="protein sequence ID" value="KGM06851.1"/>
    <property type="molecule type" value="Genomic_DNA"/>
</dbReference>